<organism evidence="2 3">
    <name type="scientific">Klebsiella oxytoca</name>
    <dbReference type="NCBI Taxonomy" id="571"/>
    <lineage>
        <taxon>Bacteria</taxon>
        <taxon>Pseudomonadati</taxon>
        <taxon>Pseudomonadota</taxon>
        <taxon>Gammaproteobacteria</taxon>
        <taxon>Enterobacterales</taxon>
        <taxon>Enterobacteriaceae</taxon>
        <taxon>Klebsiella/Raoultella group</taxon>
        <taxon>Klebsiella</taxon>
    </lineage>
</organism>
<dbReference type="Proteomes" id="UP000856143">
    <property type="component" value="Unassembled WGS sequence"/>
</dbReference>
<dbReference type="InterPro" id="IPR003141">
    <property type="entry name" value="Pol/His_phosphatase_N"/>
</dbReference>
<dbReference type="InterPro" id="IPR050243">
    <property type="entry name" value="PHP_phosphatase"/>
</dbReference>
<dbReference type="InterPro" id="IPR016195">
    <property type="entry name" value="Pol/histidinol_Pase-like"/>
</dbReference>
<feature type="domain" description="Polymerase/histidinol phosphatase N-terminal" evidence="1">
    <location>
        <begin position="5"/>
        <end position="79"/>
    </location>
</feature>
<comment type="caution">
    <text evidence="2">The sequence shown here is derived from an EMBL/GenBank/DDBJ whole genome shotgun (WGS) entry which is preliminary data.</text>
</comment>
<evidence type="ECO:0000313" key="3">
    <source>
        <dbReference type="Proteomes" id="UP000856143"/>
    </source>
</evidence>
<dbReference type="InterPro" id="IPR004013">
    <property type="entry name" value="PHP_dom"/>
</dbReference>
<dbReference type="GO" id="GO:0005829">
    <property type="term" value="C:cytosol"/>
    <property type="evidence" value="ECO:0007669"/>
    <property type="project" value="TreeGrafter"/>
</dbReference>
<dbReference type="GO" id="GO:0008270">
    <property type="term" value="F:zinc ion binding"/>
    <property type="evidence" value="ECO:0007669"/>
    <property type="project" value="TreeGrafter"/>
</dbReference>
<evidence type="ECO:0000313" key="2">
    <source>
        <dbReference type="EMBL" id="HAT1685204.1"/>
    </source>
</evidence>
<dbReference type="Pfam" id="PF02811">
    <property type="entry name" value="PHP"/>
    <property type="match status" value="1"/>
</dbReference>
<dbReference type="PANTHER" id="PTHR36928:SF1">
    <property type="entry name" value="PHOSPHATASE YCDX-RELATED"/>
    <property type="match status" value="1"/>
</dbReference>
<reference evidence="2" key="2">
    <citation type="submission" date="2020-11" db="EMBL/GenBank/DDBJ databases">
        <authorList>
            <consortium name="NCBI Pathogen Detection Project"/>
        </authorList>
    </citation>
    <scope>NUCLEOTIDE SEQUENCE</scope>
    <source>
        <strain evidence="2">R404</strain>
    </source>
</reference>
<dbReference type="SMART" id="SM00481">
    <property type="entry name" value="POLIIIAc"/>
    <property type="match status" value="1"/>
</dbReference>
<sequence length="239" mass="26538">MTLLIDLHIHTHASAHAYSSVYEHIMEAKRKNMLVLGITDHGPALNDSPHRWHFLNMSAIPERIDGLRILKGIEANIFEDGRIDCDDLMAEKLDYVMAGFHAPVYPQHSGIVKNTECLIKVIYNPSVKIIVHPGNPQFPVDYRTVAIEAARNNVALEVNNGSIVARKGSLPNCHKIIEEVMNAGGYIAVGSDSHFCTQTGNLEHAVNLLDEHQVPAEKIINTSLALTLSFLNVCEVLHW</sequence>
<dbReference type="EMBL" id="DACSEO010000160">
    <property type="protein sequence ID" value="HAT1685204.1"/>
    <property type="molecule type" value="Genomic_DNA"/>
</dbReference>
<name>A0AAN5RH64_KLEOX</name>
<evidence type="ECO:0000259" key="1">
    <source>
        <dbReference type="SMART" id="SM00481"/>
    </source>
</evidence>
<dbReference type="GO" id="GO:0071978">
    <property type="term" value="P:bacterial-type flagellum-dependent swarming motility"/>
    <property type="evidence" value="ECO:0007669"/>
    <property type="project" value="TreeGrafter"/>
</dbReference>
<reference evidence="2" key="1">
    <citation type="journal article" date="2018" name="Genome Biol.">
        <title>SKESA: strategic k-mer extension for scrupulous assemblies.</title>
        <authorList>
            <person name="Souvorov A."/>
            <person name="Agarwala R."/>
            <person name="Lipman D.J."/>
        </authorList>
    </citation>
    <scope>NUCLEOTIDE SEQUENCE</scope>
    <source>
        <strain evidence="2">R404</strain>
    </source>
</reference>
<dbReference type="SUPFAM" id="SSF89550">
    <property type="entry name" value="PHP domain-like"/>
    <property type="match status" value="1"/>
</dbReference>
<dbReference type="GO" id="GO:0042578">
    <property type="term" value="F:phosphoric ester hydrolase activity"/>
    <property type="evidence" value="ECO:0007669"/>
    <property type="project" value="TreeGrafter"/>
</dbReference>
<dbReference type="PANTHER" id="PTHR36928">
    <property type="entry name" value="PHOSPHATASE YCDX-RELATED"/>
    <property type="match status" value="1"/>
</dbReference>
<dbReference type="NCBIfam" id="NF006702">
    <property type="entry name" value="PRK09248.1"/>
    <property type="match status" value="1"/>
</dbReference>
<dbReference type="AlphaFoldDB" id="A0AAN5RH64"/>
<proteinExistence type="predicted"/>
<accession>A0AAN5RH64</accession>
<gene>
    <name evidence="2" type="ORF">I8Y21_006041</name>
</gene>
<protein>
    <submittedName>
        <fullName evidence="2">PHP domain-containing protein</fullName>
    </submittedName>
</protein>
<dbReference type="Gene3D" id="3.20.20.140">
    <property type="entry name" value="Metal-dependent hydrolases"/>
    <property type="match status" value="1"/>
</dbReference>